<gene>
    <name evidence="2" type="ORF">C8D89_11614</name>
</gene>
<dbReference type="RefSeq" id="WP_116710450.1">
    <property type="nucleotide sequence ID" value="NZ_QEKW01000016.1"/>
</dbReference>
<proteinExistence type="predicted"/>
<evidence type="ECO:0000313" key="3">
    <source>
        <dbReference type="Proteomes" id="UP000245639"/>
    </source>
</evidence>
<dbReference type="AlphaFoldDB" id="A0A2U1EYU7"/>
<accession>A0A2U1EYU7</accession>
<dbReference type="InterPro" id="IPR033437">
    <property type="entry name" value="DUF5130"/>
</dbReference>
<evidence type="ECO:0000313" key="2">
    <source>
        <dbReference type="EMBL" id="PVZ04910.1"/>
    </source>
</evidence>
<protein>
    <submittedName>
        <fullName evidence="2">Uncharacterized protein DUF5130</fullName>
    </submittedName>
</protein>
<dbReference type="OrthoDB" id="3214027at2"/>
<comment type="caution">
    <text evidence="2">The sequence shown here is derived from an EMBL/GenBank/DDBJ whole genome shotgun (WGS) entry which is preliminary data.</text>
</comment>
<organism evidence="2 3">
    <name type="scientific">Actinomycetospora cinnamomea</name>
    <dbReference type="NCBI Taxonomy" id="663609"/>
    <lineage>
        <taxon>Bacteria</taxon>
        <taxon>Bacillati</taxon>
        <taxon>Actinomycetota</taxon>
        <taxon>Actinomycetes</taxon>
        <taxon>Pseudonocardiales</taxon>
        <taxon>Pseudonocardiaceae</taxon>
        <taxon>Actinomycetospora</taxon>
    </lineage>
</organism>
<feature type="region of interest" description="Disordered" evidence="1">
    <location>
        <begin position="1"/>
        <end position="28"/>
    </location>
</feature>
<keyword evidence="3" id="KW-1185">Reference proteome</keyword>
<dbReference type="Pfam" id="PF17174">
    <property type="entry name" value="DUF5130"/>
    <property type="match status" value="1"/>
</dbReference>
<name>A0A2U1EYU7_9PSEU</name>
<dbReference type="Proteomes" id="UP000245639">
    <property type="component" value="Unassembled WGS sequence"/>
</dbReference>
<reference evidence="2 3" key="1">
    <citation type="submission" date="2018-04" db="EMBL/GenBank/DDBJ databases">
        <title>Genomic Encyclopedia of Type Strains, Phase IV (KMG-IV): sequencing the most valuable type-strain genomes for metagenomic binning, comparative biology and taxonomic classification.</title>
        <authorList>
            <person name="Goeker M."/>
        </authorList>
    </citation>
    <scope>NUCLEOTIDE SEQUENCE [LARGE SCALE GENOMIC DNA]</scope>
    <source>
        <strain evidence="2 3">DSM 45771</strain>
    </source>
</reference>
<dbReference type="EMBL" id="QEKW01000016">
    <property type="protein sequence ID" value="PVZ04910.1"/>
    <property type="molecule type" value="Genomic_DNA"/>
</dbReference>
<dbReference type="Gene3D" id="3.10.310.50">
    <property type="match status" value="1"/>
</dbReference>
<sequence length="176" mass="18621">MARGEVVASGQDEPGQTTRLNQGPGVLEDPIYGQARVATASGRISEAMDVLSEDSRTPFSPSQLSRLDEALTLACRETGLLFTLYVGALGTRSRERAEELHASLGDRAAESVVVAVSPGERVVEVVTGAESSRRIDDRAAKLAVMSMVASFKESDLVGGMVEGLTMLADQAGHIHH</sequence>
<evidence type="ECO:0000256" key="1">
    <source>
        <dbReference type="SAM" id="MobiDB-lite"/>
    </source>
</evidence>